<organism evidence="10 11">
    <name type="scientific">Planococcus lenghuensis</name>
    <dbReference type="NCBI Taxonomy" id="2213202"/>
    <lineage>
        <taxon>Bacteria</taxon>
        <taxon>Bacillati</taxon>
        <taxon>Bacillota</taxon>
        <taxon>Bacilli</taxon>
        <taxon>Bacillales</taxon>
        <taxon>Caryophanaceae</taxon>
        <taxon>Planococcus</taxon>
    </lineage>
</organism>
<feature type="transmembrane region" description="Helical" evidence="8">
    <location>
        <begin position="214"/>
        <end position="234"/>
    </location>
</feature>
<protein>
    <recommendedName>
        <fullName evidence="3">Heme exporter protein C</fullName>
    </recommendedName>
</protein>
<evidence type="ECO:0000259" key="9">
    <source>
        <dbReference type="Pfam" id="PF01578"/>
    </source>
</evidence>
<feature type="transmembrane region" description="Helical" evidence="8">
    <location>
        <begin position="74"/>
        <end position="94"/>
    </location>
</feature>
<feature type="transmembrane region" description="Helical" evidence="8">
    <location>
        <begin position="140"/>
        <end position="156"/>
    </location>
</feature>
<reference evidence="10 11" key="1">
    <citation type="submission" date="2017-02" db="EMBL/GenBank/DDBJ databases">
        <title>The complete genomic sequence of a novel cold adapted crude oil-degrading bacterium Planococcus qaidamina Y42.</title>
        <authorList>
            <person name="Yang R."/>
        </authorList>
    </citation>
    <scope>NUCLEOTIDE SEQUENCE [LARGE SCALE GENOMIC DNA]</scope>
    <source>
        <strain evidence="10 11">Y42</strain>
    </source>
</reference>
<evidence type="ECO:0000256" key="5">
    <source>
        <dbReference type="ARBA" id="ARBA00022748"/>
    </source>
</evidence>
<evidence type="ECO:0000256" key="2">
    <source>
        <dbReference type="ARBA" id="ARBA00005840"/>
    </source>
</evidence>
<evidence type="ECO:0000313" key="11">
    <source>
        <dbReference type="Proteomes" id="UP000188184"/>
    </source>
</evidence>
<keyword evidence="7 8" id="KW-0472">Membrane</keyword>
<dbReference type="GO" id="GO:0020037">
    <property type="term" value="F:heme binding"/>
    <property type="evidence" value="ECO:0007669"/>
    <property type="project" value="InterPro"/>
</dbReference>
<evidence type="ECO:0000256" key="6">
    <source>
        <dbReference type="ARBA" id="ARBA00022989"/>
    </source>
</evidence>
<proteinExistence type="inferred from homology"/>
<keyword evidence="5" id="KW-0201">Cytochrome c-type biogenesis</keyword>
<feature type="transmembrane region" description="Helical" evidence="8">
    <location>
        <begin position="168"/>
        <end position="188"/>
    </location>
</feature>
<dbReference type="PANTHER" id="PTHR30071:SF1">
    <property type="entry name" value="CYTOCHROME B_B6 PROTEIN-RELATED"/>
    <property type="match status" value="1"/>
</dbReference>
<feature type="transmembrane region" description="Helical" evidence="8">
    <location>
        <begin position="30"/>
        <end position="54"/>
    </location>
</feature>
<dbReference type="GO" id="GO:0015232">
    <property type="term" value="F:heme transmembrane transporter activity"/>
    <property type="evidence" value="ECO:0007669"/>
    <property type="project" value="InterPro"/>
</dbReference>
<evidence type="ECO:0000256" key="3">
    <source>
        <dbReference type="ARBA" id="ARBA00016463"/>
    </source>
</evidence>
<comment type="subcellular location">
    <subcellularLocation>
        <location evidence="1">Membrane</location>
        <topology evidence="1">Multi-pass membrane protein</topology>
    </subcellularLocation>
</comment>
<dbReference type="InterPro" id="IPR045062">
    <property type="entry name" value="Cyt_c_biogenesis_CcsA/CcmC"/>
</dbReference>
<dbReference type="InterPro" id="IPR002541">
    <property type="entry name" value="Cyt_c_assembly"/>
</dbReference>
<sequence length="250" mass="29588">MIFSLPSFRCYYSIYYWRCEMSKFMKFLHVIKLPVALLATAALLIQFYLSFFYAPTERFMGHIQRIMYFHVPSAFVAFAAFFLVFIGGVLYLYTKNKKWDYLAVSAAEIGVIFTTIVLITGSLWARPVWNAWWVWEDPRLVTSLILWFIYIAYLLIRASVKGDERIRRFAAIFGIIGFLDVPLVYFSVKWWRTIHPKVIDEQGVHMPAEMAQTLFYSIFAFQLFFVALLIYRFLLEVQKNRVRELKAGQY</sequence>
<evidence type="ECO:0000313" key="10">
    <source>
        <dbReference type="EMBL" id="AQQ53252.1"/>
    </source>
</evidence>
<keyword evidence="4 8" id="KW-0812">Transmembrane</keyword>
<name>A0A1Q2L034_9BACL</name>
<gene>
    <name evidence="10" type="ORF">B0X71_09285</name>
</gene>
<dbReference type="PRINTS" id="PR01386">
    <property type="entry name" value="CCMCBIOGNSIS"/>
</dbReference>
<evidence type="ECO:0000256" key="1">
    <source>
        <dbReference type="ARBA" id="ARBA00004141"/>
    </source>
</evidence>
<evidence type="ECO:0000256" key="8">
    <source>
        <dbReference type="SAM" id="Phobius"/>
    </source>
</evidence>
<dbReference type="EMBL" id="CP019640">
    <property type="protein sequence ID" value="AQQ53252.1"/>
    <property type="molecule type" value="Genomic_DNA"/>
</dbReference>
<dbReference type="InterPro" id="IPR003557">
    <property type="entry name" value="Cyt_c_biogenesis_CcmC"/>
</dbReference>
<keyword evidence="6 8" id="KW-1133">Transmembrane helix</keyword>
<feature type="domain" description="Cytochrome c assembly protein" evidence="9">
    <location>
        <begin position="15"/>
        <end position="195"/>
    </location>
</feature>
<dbReference type="KEGG" id="pmar:B0X71_09285"/>
<feature type="transmembrane region" description="Helical" evidence="8">
    <location>
        <begin position="101"/>
        <end position="125"/>
    </location>
</feature>
<accession>A0A1Q2L034</accession>
<evidence type="ECO:0000256" key="7">
    <source>
        <dbReference type="ARBA" id="ARBA00023136"/>
    </source>
</evidence>
<dbReference type="GO" id="GO:0005886">
    <property type="term" value="C:plasma membrane"/>
    <property type="evidence" value="ECO:0007669"/>
    <property type="project" value="TreeGrafter"/>
</dbReference>
<keyword evidence="11" id="KW-1185">Reference proteome</keyword>
<dbReference type="Pfam" id="PF01578">
    <property type="entry name" value="Cytochrom_C_asm"/>
    <property type="match status" value="1"/>
</dbReference>
<dbReference type="AlphaFoldDB" id="A0A1Q2L034"/>
<dbReference type="PANTHER" id="PTHR30071">
    <property type="entry name" value="HEME EXPORTER PROTEIN C"/>
    <property type="match status" value="1"/>
</dbReference>
<comment type="similarity">
    <text evidence="2">Belongs to the CcmC/CycZ/HelC family.</text>
</comment>
<evidence type="ECO:0000256" key="4">
    <source>
        <dbReference type="ARBA" id="ARBA00022692"/>
    </source>
</evidence>
<dbReference type="Proteomes" id="UP000188184">
    <property type="component" value="Chromosome"/>
</dbReference>
<dbReference type="GO" id="GO:0017004">
    <property type="term" value="P:cytochrome complex assembly"/>
    <property type="evidence" value="ECO:0007669"/>
    <property type="project" value="UniProtKB-KW"/>
</dbReference>